<dbReference type="GO" id="GO:0047355">
    <property type="term" value="F:CDP-glycerol glycerophosphotransferase activity"/>
    <property type="evidence" value="ECO:0007669"/>
    <property type="project" value="InterPro"/>
</dbReference>
<evidence type="ECO:0000256" key="4">
    <source>
        <dbReference type="ARBA" id="ARBA00022679"/>
    </source>
</evidence>
<sequence length="550" mass="65278">MNKPKVIVNEIFWERIQIYLKGYIQQSQIAQGYFFLYDTVNEKYLELHNVQFAENEFICRFNIATVNNGMHLNIGDYALVYMEKGNCCKTAVNVEILKDNEKNKRRGYCLNDFSKEFKQETKYKHKNYTVSPVLKFDEGTYDLIIRITYEEKAKKIYERKDYFKKILTDLKNINASLRDSIFKLIFNTSKVLHWKKNSTVLFTSESRTEMSGNFHYIAREMFEQKLDSEYRIYQIFKGHVSERYKFIDKLKLPYLLGKADYIFVDDFHPTLSKVKFRSNQEIIQLWHAVGAFKTVGYSRIGKRDGPYFDSKGHRKYTKVYVSSSSDIPIYAEAFGVKEENIVATGVPRTDVFFHKINEKIAKNKITEKIPLIKEKNVILFAPTFRGSGHLTAFYPMDKIDFEQLAEYCQQSNSIVLFKMHPFIKEYIKIPPEYSNLLVDISNFREVNDVLFATDLLITDYSSLIYEFAILKRPMIFYAFDLEEYILNRDFYQPYETFVPGKIVKTFNQLMNSLYEHDYEFEKVNKFLNNHYNYFDGYSSKRIVKDLFLKS</sequence>
<dbReference type="InterPro" id="IPR043148">
    <property type="entry name" value="TagF_C"/>
</dbReference>
<dbReference type="SUPFAM" id="SSF53756">
    <property type="entry name" value="UDP-Glycosyltransferase/glycogen phosphorylase"/>
    <property type="match status" value="1"/>
</dbReference>
<dbReference type="GO" id="GO:0005886">
    <property type="term" value="C:plasma membrane"/>
    <property type="evidence" value="ECO:0007669"/>
    <property type="project" value="UniProtKB-SubCell"/>
</dbReference>
<accession>A0AB37H4L3</accession>
<dbReference type="PANTHER" id="PTHR37316">
    <property type="entry name" value="TEICHOIC ACID GLYCEROL-PHOSPHATE PRIMASE"/>
    <property type="match status" value="1"/>
</dbReference>
<keyword evidence="5" id="KW-0777">Teichoic acid biosynthesis</keyword>
<dbReference type="InterPro" id="IPR007554">
    <property type="entry name" value="Glycerophosphate_synth"/>
</dbReference>
<comment type="subcellular location">
    <subcellularLocation>
        <location evidence="1">Cell membrane</location>
        <topology evidence="1">Peripheral membrane protein</topology>
    </subcellularLocation>
</comment>
<dbReference type="GO" id="GO:0019350">
    <property type="term" value="P:teichoic acid biosynthetic process"/>
    <property type="evidence" value="ECO:0007669"/>
    <property type="project" value="UniProtKB-KW"/>
</dbReference>
<dbReference type="Gene3D" id="3.40.50.11820">
    <property type="match status" value="1"/>
</dbReference>
<dbReference type="Proteomes" id="UP000595942">
    <property type="component" value="Chromosome"/>
</dbReference>
<evidence type="ECO:0000313" key="7">
    <source>
        <dbReference type="EMBL" id="QQS82093.1"/>
    </source>
</evidence>
<evidence type="ECO:0000256" key="6">
    <source>
        <dbReference type="ARBA" id="ARBA00023136"/>
    </source>
</evidence>
<keyword evidence="3" id="KW-1003">Cell membrane</keyword>
<evidence type="ECO:0000256" key="2">
    <source>
        <dbReference type="ARBA" id="ARBA00010488"/>
    </source>
</evidence>
<gene>
    <name evidence="7" type="ORF">I6J05_09200</name>
</gene>
<evidence type="ECO:0000256" key="3">
    <source>
        <dbReference type="ARBA" id="ARBA00022475"/>
    </source>
</evidence>
<evidence type="ECO:0000256" key="1">
    <source>
        <dbReference type="ARBA" id="ARBA00004202"/>
    </source>
</evidence>
<dbReference type="EMBL" id="CP068073">
    <property type="protein sequence ID" value="QQS82093.1"/>
    <property type="molecule type" value="Genomic_DNA"/>
</dbReference>
<name>A0AB37H4L3_9STAP</name>
<keyword evidence="6" id="KW-0472">Membrane</keyword>
<protein>
    <submittedName>
        <fullName evidence="7">CDP-glycerol glycerophosphotransferase family protein</fullName>
    </submittedName>
</protein>
<dbReference type="PANTHER" id="PTHR37316:SF2">
    <property type="entry name" value="TEICHOIC ACID RIBITOL-PHOSPHATE POLYMERASE TARK"/>
    <property type="match status" value="1"/>
</dbReference>
<dbReference type="InterPro" id="IPR043149">
    <property type="entry name" value="TagF_N"/>
</dbReference>
<evidence type="ECO:0000256" key="5">
    <source>
        <dbReference type="ARBA" id="ARBA00022944"/>
    </source>
</evidence>
<dbReference type="InterPro" id="IPR051612">
    <property type="entry name" value="Teichoic_Acid_Biosynth"/>
</dbReference>
<dbReference type="Gene3D" id="3.40.50.12580">
    <property type="match status" value="1"/>
</dbReference>
<comment type="similarity">
    <text evidence="2">Belongs to the CDP-glycerol glycerophosphotransferase family.</text>
</comment>
<dbReference type="GeneID" id="93725544"/>
<dbReference type="KEGG" id="scv:A4G25_09305"/>
<keyword evidence="8" id="KW-1185">Reference proteome</keyword>
<organism evidence="7 8">
    <name type="scientific">Staphylococcus condimenti</name>
    <dbReference type="NCBI Taxonomy" id="70255"/>
    <lineage>
        <taxon>Bacteria</taxon>
        <taxon>Bacillati</taxon>
        <taxon>Bacillota</taxon>
        <taxon>Bacilli</taxon>
        <taxon>Bacillales</taxon>
        <taxon>Staphylococcaceae</taxon>
        <taxon>Staphylococcus</taxon>
    </lineage>
</organism>
<evidence type="ECO:0000313" key="8">
    <source>
        <dbReference type="Proteomes" id="UP000595942"/>
    </source>
</evidence>
<proteinExistence type="inferred from homology"/>
<reference evidence="7 8" key="1">
    <citation type="submission" date="2021-01" db="EMBL/GenBank/DDBJ databases">
        <title>FDA dAtabase for Regulatory Grade micrObial Sequences (FDA-ARGOS): Supporting development and validation of Infectious Disease Dx tests.</title>
        <authorList>
            <person name="Sproer C."/>
            <person name="Gronow S."/>
            <person name="Severitt S."/>
            <person name="Schroder I."/>
            <person name="Tallon L."/>
            <person name="Sadzewicz L."/>
            <person name="Zhao X."/>
            <person name="Boylan J."/>
            <person name="Ott S."/>
            <person name="Bowen H."/>
            <person name="Vavikolanu K."/>
            <person name="Mehta A."/>
            <person name="Aluvathingal J."/>
            <person name="Nadendla S."/>
            <person name="Lowell S."/>
            <person name="Myers T."/>
            <person name="Yan Y."/>
            <person name="Sichtig H."/>
        </authorList>
    </citation>
    <scope>NUCLEOTIDE SEQUENCE [LARGE SCALE GENOMIC DNA]</scope>
    <source>
        <strain evidence="7 8">FDAARGOS_1148</strain>
    </source>
</reference>
<keyword evidence="4" id="KW-0808">Transferase</keyword>
<dbReference type="AlphaFoldDB" id="A0AB37H4L3"/>
<dbReference type="Pfam" id="PF04464">
    <property type="entry name" value="Glyphos_transf"/>
    <property type="match status" value="1"/>
</dbReference>
<dbReference type="RefSeq" id="WP_047132613.1">
    <property type="nucleotide sequence ID" value="NZ_CP015114.1"/>
</dbReference>